<dbReference type="SUPFAM" id="SSF56672">
    <property type="entry name" value="DNA/RNA polymerases"/>
    <property type="match status" value="1"/>
</dbReference>
<evidence type="ECO:0000313" key="3">
    <source>
        <dbReference type="EMBL" id="GEU85472.1"/>
    </source>
</evidence>
<comment type="caution">
    <text evidence="3">The sequence shown here is derived from an EMBL/GenBank/DDBJ whole genome shotgun (WGS) entry which is preliminary data.</text>
</comment>
<dbReference type="InterPro" id="IPR025724">
    <property type="entry name" value="GAG-pre-integrase_dom"/>
</dbReference>
<feature type="domain" description="GAG-pre-integrase" evidence="2">
    <location>
        <begin position="132"/>
        <end position="190"/>
    </location>
</feature>
<dbReference type="Pfam" id="PF07727">
    <property type="entry name" value="RVT_2"/>
    <property type="match status" value="1"/>
</dbReference>
<protein>
    <submittedName>
        <fullName evidence="3">Copia protein</fullName>
    </submittedName>
</protein>
<evidence type="ECO:0000259" key="2">
    <source>
        <dbReference type="Pfam" id="PF13976"/>
    </source>
</evidence>
<dbReference type="EMBL" id="BKCJ010009117">
    <property type="protein sequence ID" value="GEU85472.1"/>
    <property type="molecule type" value="Genomic_DNA"/>
</dbReference>
<name>A0A6L2NK46_TANCI</name>
<reference evidence="3" key="1">
    <citation type="journal article" date="2019" name="Sci. Rep.">
        <title>Draft genome of Tanacetum cinerariifolium, the natural source of mosquito coil.</title>
        <authorList>
            <person name="Yamashiro T."/>
            <person name="Shiraishi A."/>
            <person name="Satake H."/>
            <person name="Nakayama K."/>
        </authorList>
    </citation>
    <scope>NUCLEOTIDE SEQUENCE</scope>
</reference>
<feature type="domain" description="Reverse transcriptase Ty1/copia-type" evidence="1">
    <location>
        <begin position="318"/>
        <end position="449"/>
    </location>
</feature>
<dbReference type="Pfam" id="PF13976">
    <property type="entry name" value="gag_pre-integrs"/>
    <property type="match status" value="1"/>
</dbReference>
<organism evidence="3">
    <name type="scientific">Tanacetum cinerariifolium</name>
    <name type="common">Dalmatian daisy</name>
    <name type="synonym">Chrysanthemum cinerariifolium</name>
    <dbReference type="NCBI Taxonomy" id="118510"/>
    <lineage>
        <taxon>Eukaryota</taxon>
        <taxon>Viridiplantae</taxon>
        <taxon>Streptophyta</taxon>
        <taxon>Embryophyta</taxon>
        <taxon>Tracheophyta</taxon>
        <taxon>Spermatophyta</taxon>
        <taxon>Magnoliopsida</taxon>
        <taxon>eudicotyledons</taxon>
        <taxon>Gunneridae</taxon>
        <taxon>Pentapetalae</taxon>
        <taxon>asterids</taxon>
        <taxon>campanulids</taxon>
        <taxon>Asterales</taxon>
        <taxon>Asteraceae</taxon>
        <taxon>Asteroideae</taxon>
        <taxon>Anthemideae</taxon>
        <taxon>Anthemidinae</taxon>
        <taxon>Tanacetum</taxon>
    </lineage>
</organism>
<accession>A0A6L2NK46</accession>
<dbReference type="InterPro" id="IPR013103">
    <property type="entry name" value="RVT_2"/>
</dbReference>
<proteinExistence type="predicted"/>
<gene>
    <name evidence="3" type="ORF">Tci_057450</name>
</gene>
<dbReference type="InterPro" id="IPR043502">
    <property type="entry name" value="DNA/RNA_pol_sf"/>
</dbReference>
<evidence type="ECO:0000259" key="1">
    <source>
        <dbReference type="Pfam" id="PF07727"/>
    </source>
</evidence>
<dbReference type="AlphaFoldDB" id="A0A6L2NK46"/>
<sequence>MAPRAILMKTGLRPLDTVRLVNTAHLKTTVHCARLMPRPVNTVRPRLVNTARPNSAVVNAVKGHPQQVQEDQGYVDREEQMVAELLEKELFILMCDKKNNALFSDTECLVLSPNFKLPDENQILLRVPKRNNMYSVDMKNVVPKESLTCLVAKGTLDESMLWHRRLGHINFKNINKLVKENLVRGLPSKHLKMTKLMLLVLKESNTKLLNRVLVVKPHNKTLYELFRGRTPSLSFMKPFSINDVNTVGPSINTASTDFDIGSLNINDVSPTVSTASPEATHDFFYDKPEGDMSNINTTYQVPSSPNTRIHKDHSLDLVIDLPKGKKAIGTKWVFRNKKDERGIMIKNKARLVAQGYTQEEGIDHDEVFAPVARIEAIRLFLAYASMGFMVYQMDVKSAFLYGKIEEEVYVCQPLMFEDLDHPDKVYKVVKALYGLHQAPRAYTKTANTLVDTEKPLVKDADGDDIDVHLYRSMIGSLMYLTTSRPDIITHSTFSQSTMANLEFRDTHNMVAYLLKTEESEGFHQIVDFLNTSHIKYALIENPTIYVSLIEQFLQTAPANTLDTGDVQITATIDGKVKLVSKASIKRHLKLEDSDGISTLPNTEIFEQLALIGTYIAPTLIQKLFSNMRRASKGHIRVDIPLFLTMLVHGQILQGEGLTVPVESHHTPTEDEAAFTGVNVRHGGAATTVTSLDVGHGSSNIDKTPSIPYDSPLPRVNTLGSDEGSMTLQELTVLSTTLSQEVDSLDVDLKQTKQVYGFAYTKLIMKVKRLEKTVKLSQPRRREKIVVSNDKELEDPSKQGRSMIEEIDQDAKVTLVTPTQVIADAANVHIYTRTRMAISTASGEISTAKESVSTAGASMPVSTASMVDKGKGIITKSKPEQTTTKLQQKQERAGYEAAVRLQEQLDEEERVGNHTETYQIFVDMLKKFDRDDLIKLWDLVKERLSTTEPTDDKEKELWVELKRLFEPDNDDTL</sequence>